<accession>A0A179GNC1</accession>
<reference evidence="2 3" key="1">
    <citation type="submission" date="2016-01" db="EMBL/GenBank/DDBJ databases">
        <title>Biosynthesis of antibiotic leucinostatins and their inhibition on Phytophthora in bio-control Purpureocillium lilacinum.</title>
        <authorList>
            <person name="Wang G."/>
            <person name="Liu Z."/>
            <person name="Lin R."/>
            <person name="Li E."/>
            <person name="Mao Z."/>
            <person name="Ling J."/>
            <person name="Yin W."/>
            <person name="Xie B."/>
        </authorList>
    </citation>
    <scope>NUCLEOTIDE SEQUENCE [LARGE SCALE GENOMIC DNA]</scope>
    <source>
        <strain evidence="2">PLBJ-1</strain>
    </source>
</reference>
<sequence>MNNCTSSTYDDDADGVSQYVRSAYSPVQSSPVHHRARQARCYVRSKSDVKSIYERVCLAAHVGADTARPIPSPPSRHQHHHHTAGDIGDIGGNSSWSMGRTSSFTHTAFPIAEAKAGAASSPPPISSRGRLVRLSVWLAGRGSSVPRTCIPAECSSVSRMTAGRKKAALLRRRCAPSSPPTSSSNSSSHHLISVSAAGRQVCLAE</sequence>
<dbReference type="AlphaFoldDB" id="A0A179GNC1"/>
<protein>
    <submittedName>
        <fullName evidence="2">Uncharacterized protein</fullName>
    </submittedName>
</protein>
<evidence type="ECO:0000313" key="3">
    <source>
        <dbReference type="Proteomes" id="UP000078240"/>
    </source>
</evidence>
<dbReference type="EMBL" id="LSBH01000005">
    <property type="protein sequence ID" value="OAQ78978.1"/>
    <property type="molecule type" value="Genomic_DNA"/>
</dbReference>
<gene>
    <name evidence="2" type="ORF">VFPBJ_07099</name>
</gene>
<evidence type="ECO:0000313" key="2">
    <source>
        <dbReference type="EMBL" id="OAQ78978.1"/>
    </source>
</evidence>
<feature type="region of interest" description="Disordered" evidence="1">
    <location>
        <begin position="68"/>
        <end position="92"/>
    </location>
</feature>
<evidence type="ECO:0000256" key="1">
    <source>
        <dbReference type="SAM" id="MobiDB-lite"/>
    </source>
</evidence>
<organism evidence="2 3">
    <name type="scientific">Purpureocillium lilacinum</name>
    <name type="common">Paecilomyces lilacinus</name>
    <dbReference type="NCBI Taxonomy" id="33203"/>
    <lineage>
        <taxon>Eukaryota</taxon>
        <taxon>Fungi</taxon>
        <taxon>Dikarya</taxon>
        <taxon>Ascomycota</taxon>
        <taxon>Pezizomycotina</taxon>
        <taxon>Sordariomycetes</taxon>
        <taxon>Hypocreomycetidae</taxon>
        <taxon>Hypocreales</taxon>
        <taxon>Ophiocordycipitaceae</taxon>
        <taxon>Purpureocillium</taxon>
    </lineage>
</organism>
<proteinExistence type="predicted"/>
<comment type="caution">
    <text evidence="2">The sequence shown here is derived from an EMBL/GenBank/DDBJ whole genome shotgun (WGS) entry which is preliminary data.</text>
</comment>
<feature type="region of interest" description="Disordered" evidence="1">
    <location>
        <begin position="172"/>
        <end position="191"/>
    </location>
</feature>
<dbReference type="Proteomes" id="UP000078240">
    <property type="component" value="Unassembled WGS sequence"/>
</dbReference>
<name>A0A179GNC1_PURLI</name>